<protein>
    <recommendedName>
        <fullName evidence="7">Ion transport domain-containing protein</fullName>
    </recommendedName>
</protein>
<dbReference type="EMBL" id="JNBS01000696">
    <property type="protein sequence ID" value="OQS04011.1"/>
    <property type="molecule type" value="Genomic_DNA"/>
</dbReference>
<evidence type="ECO:0008006" key="7">
    <source>
        <dbReference type="Google" id="ProtNLM"/>
    </source>
</evidence>
<dbReference type="Proteomes" id="UP000243217">
    <property type="component" value="Unassembled WGS sequence"/>
</dbReference>
<keyword evidence="4" id="KW-0812">Transmembrane</keyword>
<evidence type="ECO:0000313" key="5">
    <source>
        <dbReference type="EMBL" id="OQS04011.1"/>
    </source>
</evidence>
<feature type="transmembrane region" description="Helical" evidence="4">
    <location>
        <begin position="110"/>
        <end position="128"/>
    </location>
</feature>
<feature type="region of interest" description="Disordered" evidence="3">
    <location>
        <begin position="492"/>
        <end position="512"/>
    </location>
</feature>
<dbReference type="PANTHER" id="PTHR10582:SF2">
    <property type="entry name" value="INACTIVE"/>
    <property type="match status" value="1"/>
</dbReference>
<organism evidence="5 6">
    <name type="scientific">Thraustotheca clavata</name>
    <dbReference type="NCBI Taxonomy" id="74557"/>
    <lineage>
        <taxon>Eukaryota</taxon>
        <taxon>Sar</taxon>
        <taxon>Stramenopiles</taxon>
        <taxon>Oomycota</taxon>
        <taxon>Saprolegniomycetes</taxon>
        <taxon>Saprolegniales</taxon>
        <taxon>Achlyaceae</taxon>
        <taxon>Thraustotheca</taxon>
    </lineage>
</organism>
<evidence type="ECO:0000256" key="2">
    <source>
        <dbReference type="SAM" id="Coils"/>
    </source>
</evidence>
<feature type="transmembrane region" description="Helical" evidence="4">
    <location>
        <begin position="148"/>
        <end position="166"/>
    </location>
</feature>
<feature type="transmembrane region" description="Helical" evidence="4">
    <location>
        <begin position="383"/>
        <end position="400"/>
    </location>
</feature>
<evidence type="ECO:0000256" key="3">
    <source>
        <dbReference type="SAM" id="MobiDB-lite"/>
    </source>
</evidence>
<dbReference type="InterPro" id="IPR024862">
    <property type="entry name" value="TRPV"/>
</dbReference>
<feature type="transmembrane region" description="Helical" evidence="4">
    <location>
        <begin position="282"/>
        <end position="300"/>
    </location>
</feature>
<evidence type="ECO:0000256" key="1">
    <source>
        <dbReference type="ARBA" id="ARBA00022737"/>
    </source>
</evidence>
<feature type="transmembrane region" description="Helical" evidence="4">
    <location>
        <begin position="312"/>
        <end position="330"/>
    </location>
</feature>
<dbReference type="PANTHER" id="PTHR10582">
    <property type="entry name" value="TRANSIENT RECEPTOR POTENTIAL ION CHANNEL PROTEIN"/>
    <property type="match status" value="1"/>
</dbReference>
<keyword evidence="4" id="KW-1133">Transmembrane helix</keyword>
<feature type="transmembrane region" description="Helical" evidence="4">
    <location>
        <begin position="202"/>
        <end position="221"/>
    </location>
</feature>
<keyword evidence="6" id="KW-1185">Reference proteome</keyword>
<feature type="transmembrane region" description="Helical" evidence="4">
    <location>
        <begin position="350"/>
        <end position="371"/>
    </location>
</feature>
<comment type="caution">
    <text evidence="5">The sequence shown here is derived from an EMBL/GenBank/DDBJ whole genome shotgun (WGS) entry which is preliminary data.</text>
</comment>
<dbReference type="GO" id="GO:0005262">
    <property type="term" value="F:calcium channel activity"/>
    <property type="evidence" value="ECO:0007669"/>
    <property type="project" value="TreeGrafter"/>
</dbReference>
<keyword evidence="2" id="KW-0175">Coiled coil</keyword>
<feature type="coiled-coil region" evidence="2">
    <location>
        <begin position="530"/>
        <end position="564"/>
    </location>
</feature>
<sequence>MSVQFEIDTQQEQPATTEEDFPLKEFQKTFIDEIDLKNAVDELDKCKKDINMIAKFYSGDEKDIKHSSLYLIVHAKSKPQANIEPKRLLAHYVMEKVVYMKWESFAKRMYLQQLVLHCLLVMTMTLSVSMSREASSNTDFLFPDQLTIWLYVGSTLGIVFVALFWYKPSHSFAWKVRTLLVLIAWYIIVYFVYDKIESLTDYLWFAQINNIIVGVISFYFLAMEIEEWSPNQWYISDNDIWIFNFIFFTIYYVFMVPFGVVVNLLNLAASLDKQEEDYYSSAFNLIQIPTYFSVILYVISEFTTIFKGDAQIYFGILLSFILWVLSLEYVEAHPTAGYLLPMMRAMAGDMMRFMIFYAPFQCAYTCAYYLLFHESGEPTYNNIGEAFITTFLVVLGQIDLEPFKKLNGASYVVGYTILLTHATLVIVMLLNVIVAMMSKTMEDSFEKAKMKAIISFAECVLRCEKTAGLRKINVDAAKEIIKDLHSNVKREDSETITIENESSQDDPFDTGYQSDADDFELKEVSTDDRIQDIQKNLNNTVNRMDSLEEKLATTEATMKQVLQILLELRRNK</sequence>
<proteinExistence type="predicted"/>
<keyword evidence="1" id="KW-0677">Repeat</keyword>
<feature type="transmembrane region" description="Helical" evidence="4">
    <location>
        <begin position="241"/>
        <end position="262"/>
    </location>
</feature>
<dbReference type="AlphaFoldDB" id="A0A1W0A1D9"/>
<feature type="transmembrane region" description="Helical" evidence="4">
    <location>
        <begin position="412"/>
        <end position="437"/>
    </location>
</feature>
<dbReference type="GO" id="GO:0098703">
    <property type="term" value="P:calcium ion import across plasma membrane"/>
    <property type="evidence" value="ECO:0007669"/>
    <property type="project" value="TreeGrafter"/>
</dbReference>
<dbReference type="OrthoDB" id="533508at2759"/>
<gene>
    <name evidence="5" type="ORF">THRCLA_21003</name>
</gene>
<keyword evidence="4" id="KW-0472">Membrane</keyword>
<feature type="transmembrane region" description="Helical" evidence="4">
    <location>
        <begin position="178"/>
        <end position="196"/>
    </location>
</feature>
<accession>A0A1W0A1D9</accession>
<name>A0A1W0A1D9_9STRA</name>
<dbReference type="GO" id="GO:0005886">
    <property type="term" value="C:plasma membrane"/>
    <property type="evidence" value="ECO:0007669"/>
    <property type="project" value="TreeGrafter"/>
</dbReference>
<evidence type="ECO:0000313" key="6">
    <source>
        <dbReference type="Proteomes" id="UP000243217"/>
    </source>
</evidence>
<reference evidence="5 6" key="1">
    <citation type="journal article" date="2014" name="Genome Biol. Evol.">
        <title>The secreted proteins of Achlya hypogyna and Thraustotheca clavata identify the ancestral oomycete secretome and reveal gene acquisitions by horizontal gene transfer.</title>
        <authorList>
            <person name="Misner I."/>
            <person name="Blouin N."/>
            <person name="Leonard G."/>
            <person name="Richards T.A."/>
            <person name="Lane C.E."/>
        </authorList>
    </citation>
    <scope>NUCLEOTIDE SEQUENCE [LARGE SCALE GENOMIC DNA]</scope>
    <source>
        <strain evidence="5 6">ATCC 34112</strain>
    </source>
</reference>
<evidence type="ECO:0000256" key="4">
    <source>
        <dbReference type="SAM" id="Phobius"/>
    </source>
</evidence>